<dbReference type="OrthoDB" id="1707382at2"/>
<accession>A0A1M6C5M0</accession>
<dbReference type="NCBIfam" id="TIGR02831">
    <property type="entry name" value="spo_II_M"/>
    <property type="match status" value="1"/>
</dbReference>
<keyword evidence="1" id="KW-0812">Transmembrane</keyword>
<feature type="transmembrane region" description="Helical" evidence="1">
    <location>
        <begin position="111"/>
        <end position="132"/>
    </location>
</feature>
<keyword evidence="1" id="KW-0472">Membrane</keyword>
<dbReference type="EMBL" id="FQZV01000003">
    <property type="protein sequence ID" value="SHI56320.1"/>
    <property type="molecule type" value="Genomic_DNA"/>
</dbReference>
<feature type="transmembrane region" description="Helical" evidence="1">
    <location>
        <begin position="83"/>
        <end position="104"/>
    </location>
</feature>
<evidence type="ECO:0000313" key="2">
    <source>
        <dbReference type="EMBL" id="SHI56320.1"/>
    </source>
</evidence>
<evidence type="ECO:0000313" key="3">
    <source>
        <dbReference type="Proteomes" id="UP000184536"/>
    </source>
</evidence>
<reference evidence="3" key="1">
    <citation type="submission" date="2016-11" db="EMBL/GenBank/DDBJ databases">
        <authorList>
            <person name="Varghese N."/>
            <person name="Submissions S."/>
        </authorList>
    </citation>
    <scope>NUCLEOTIDE SEQUENCE [LARGE SCALE GENOMIC DNA]</scope>
    <source>
        <strain evidence="3">DSM 17957</strain>
    </source>
</reference>
<protein>
    <submittedName>
        <fullName evidence="2">Stage II sporulation protein M</fullName>
    </submittedName>
</protein>
<feature type="transmembrane region" description="Helical" evidence="1">
    <location>
        <begin position="12"/>
        <end position="36"/>
    </location>
</feature>
<dbReference type="Proteomes" id="UP000184536">
    <property type="component" value="Unassembled WGS sequence"/>
</dbReference>
<dbReference type="AlphaFoldDB" id="A0A1M6C5M0"/>
<proteinExistence type="predicted"/>
<dbReference type="RefSeq" id="WP_110939481.1">
    <property type="nucleotide sequence ID" value="NZ_FQZV01000003.1"/>
</dbReference>
<keyword evidence="1" id="KW-1133">Transmembrane helix</keyword>
<dbReference type="Pfam" id="PF01944">
    <property type="entry name" value="SpoIIM"/>
    <property type="match status" value="1"/>
</dbReference>
<sequence>MFRKLRELLLKHIQGNVVIYFIVILFFVVGISSGAFTVKALSDQHKGELISYMQNFFQVLNQSTFDAFSVLKQSLVNNLQTGILTWILGVTIIGIPLILLIIVIRGFIIGFTVGFLIEQMGIKGFLFCVFAILPQNLFIIPGIIIIAVIAVSFSVMLIKSKLNKNYQVDMVRQFVLYSTIVAAVFLVILLGSFIEAYITPIFMRFISQYM</sequence>
<dbReference type="PIRSF" id="PIRSF038973">
    <property type="entry name" value="SpoIIM"/>
    <property type="match status" value="1"/>
</dbReference>
<dbReference type="STRING" id="1121919.SAMN02745975_00168"/>
<feature type="transmembrane region" description="Helical" evidence="1">
    <location>
        <begin position="174"/>
        <end position="194"/>
    </location>
</feature>
<dbReference type="InterPro" id="IPR014196">
    <property type="entry name" value="SpoIIM"/>
</dbReference>
<keyword evidence="3" id="KW-1185">Reference proteome</keyword>
<dbReference type="InterPro" id="IPR002798">
    <property type="entry name" value="SpoIIM-like"/>
</dbReference>
<evidence type="ECO:0000256" key="1">
    <source>
        <dbReference type="SAM" id="Phobius"/>
    </source>
</evidence>
<gene>
    <name evidence="2" type="ORF">SAMN02745975_00168</name>
</gene>
<feature type="transmembrane region" description="Helical" evidence="1">
    <location>
        <begin position="138"/>
        <end position="158"/>
    </location>
</feature>
<name>A0A1M6C5M0_9FIRM</name>
<organism evidence="2 3">
    <name type="scientific">Geosporobacter subterraneus DSM 17957</name>
    <dbReference type="NCBI Taxonomy" id="1121919"/>
    <lineage>
        <taxon>Bacteria</taxon>
        <taxon>Bacillati</taxon>
        <taxon>Bacillota</taxon>
        <taxon>Clostridia</taxon>
        <taxon>Peptostreptococcales</taxon>
        <taxon>Thermotaleaceae</taxon>
        <taxon>Geosporobacter</taxon>
    </lineage>
</organism>